<comment type="similarity">
    <text evidence="3">Belongs to the bacterial flagellin family.</text>
</comment>
<evidence type="ECO:0000256" key="4">
    <source>
        <dbReference type="ARBA" id="ARBA00022525"/>
    </source>
</evidence>
<accession>A0A5E7E467</accession>
<dbReference type="EMBL" id="CABVHU010000011">
    <property type="protein sequence ID" value="VVO20062.1"/>
    <property type="molecule type" value="Genomic_DNA"/>
</dbReference>
<keyword evidence="4" id="KW-0964">Secreted</keyword>
<dbReference type="AlphaFoldDB" id="A0A5E7E467"/>
<sequence length="533" mass="56414">MRISTAQYFETSAAKYQNNFSSIVKTQEQITSGVRIQSAGDDPVGASQLLMLQQQKAMLGQYSSNMGSIKSSLATQESVLDSVNTALQRARELALQAGNGGYSDADRKTIANEIGEIEAQVLGLLNSKDASGNYMFAGSKTSTPPYVRNNDGTYAYQGDDTRLNLQVSDTLSIATSDTGKNILESATNSGRTQAIADPSKPNDGTVSVSAGLMKSNAAYTNEFAAGEPYKLTFVDSTHYTILDKDDNDVTSKVTDNGVFDSKKEGGSTISLLGVEFDITLRLKAPVDPATALPMTPDQEVKGYTFSLGTKPDSFNASRTPSNDSTAQITKSGVLDQAQARDDYVKGFPNSGVVIKFTDATNYKVYAQPMGADSKPIGEGGLTAGSLTFAGVKFDFTGDPQAQDQFVVGASNHQTQSALDTLSQLRQALETPSDGNVQAQIKLKDTIAASISNLSNASEQVDNVRGSIGARLNAIDIQSAENVSQGLSNTSTQAAIGDTDVATASIELAFQQSLLQASQLAFVKIAQLSLFNKL</sequence>
<evidence type="ECO:0000256" key="5">
    <source>
        <dbReference type="ARBA" id="ARBA00023143"/>
    </source>
</evidence>
<dbReference type="GO" id="GO:0071973">
    <property type="term" value="P:bacterial-type flagellum-dependent cell motility"/>
    <property type="evidence" value="ECO:0007669"/>
    <property type="project" value="InterPro"/>
</dbReference>
<dbReference type="InterPro" id="IPR013384">
    <property type="entry name" value="Flagell_FlgL"/>
</dbReference>
<evidence type="ECO:0000259" key="7">
    <source>
        <dbReference type="Pfam" id="PF00669"/>
    </source>
</evidence>
<dbReference type="Pfam" id="PF00669">
    <property type="entry name" value="Flagellin_N"/>
    <property type="match status" value="1"/>
</dbReference>
<evidence type="ECO:0000256" key="1">
    <source>
        <dbReference type="ARBA" id="ARBA00004365"/>
    </source>
</evidence>
<evidence type="ECO:0000256" key="3">
    <source>
        <dbReference type="ARBA" id="ARBA00005709"/>
    </source>
</evidence>
<dbReference type="SUPFAM" id="SSF64518">
    <property type="entry name" value="Phase 1 flagellin"/>
    <property type="match status" value="1"/>
</dbReference>
<feature type="region of interest" description="Disordered" evidence="6">
    <location>
        <begin position="311"/>
        <end position="332"/>
    </location>
</feature>
<dbReference type="Proteomes" id="UP000409037">
    <property type="component" value="Unassembled WGS sequence"/>
</dbReference>
<evidence type="ECO:0000256" key="6">
    <source>
        <dbReference type="SAM" id="MobiDB-lite"/>
    </source>
</evidence>
<evidence type="ECO:0000313" key="9">
    <source>
        <dbReference type="Proteomes" id="UP000409037"/>
    </source>
</evidence>
<comment type="subcellular location">
    <subcellularLocation>
        <location evidence="1">Bacterial flagellum</location>
    </subcellularLocation>
    <subcellularLocation>
        <location evidence="2">Secreted</location>
    </subcellularLocation>
</comment>
<dbReference type="GO" id="GO:0005576">
    <property type="term" value="C:extracellular region"/>
    <property type="evidence" value="ECO:0007669"/>
    <property type="project" value="UniProtKB-SubCell"/>
</dbReference>
<reference evidence="8 9" key="1">
    <citation type="submission" date="2019-09" db="EMBL/GenBank/DDBJ databases">
        <authorList>
            <person name="Chandra G."/>
            <person name="Truman W A."/>
        </authorList>
    </citation>
    <scope>NUCLEOTIDE SEQUENCE [LARGE SCALE GENOMIC DNA]</scope>
    <source>
        <strain evidence="8">PS833</strain>
    </source>
</reference>
<dbReference type="GO" id="GO:0009424">
    <property type="term" value="C:bacterial-type flagellum hook"/>
    <property type="evidence" value="ECO:0007669"/>
    <property type="project" value="InterPro"/>
</dbReference>
<dbReference type="RefSeq" id="WP_150799511.1">
    <property type="nucleotide sequence ID" value="NZ_CABVHU010000011.1"/>
</dbReference>
<feature type="domain" description="Flagellin N-terminal" evidence="7">
    <location>
        <begin position="10"/>
        <end position="141"/>
    </location>
</feature>
<dbReference type="PANTHER" id="PTHR42792:SF1">
    <property type="entry name" value="FLAGELLAR HOOK-ASSOCIATED PROTEIN 3"/>
    <property type="match status" value="1"/>
</dbReference>
<evidence type="ECO:0000313" key="8">
    <source>
        <dbReference type="EMBL" id="VVO20062.1"/>
    </source>
</evidence>
<dbReference type="OrthoDB" id="9768249at2"/>
<dbReference type="PANTHER" id="PTHR42792">
    <property type="entry name" value="FLAGELLIN"/>
    <property type="match status" value="1"/>
</dbReference>
<dbReference type="InterPro" id="IPR001029">
    <property type="entry name" value="Flagellin_N"/>
</dbReference>
<evidence type="ECO:0000256" key="2">
    <source>
        <dbReference type="ARBA" id="ARBA00004613"/>
    </source>
</evidence>
<name>A0A5E7E467_PSEFL</name>
<feature type="compositionally biased region" description="Polar residues" evidence="6">
    <location>
        <begin position="312"/>
        <end position="330"/>
    </location>
</feature>
<proteinExistence type="inferred from homology"/>
<dbReference type="GO" id="GO:0005198">
    <property type="term" value="F:structural molecule activity"/>
    <property type="evidence" value="ECO:0007669"/>
    <property type="project" value="InterPro"/>
</dbReference>
<organism evidence="8 9">
    <name type="scientific">Pseudomonas fluorescens</name>
    <dbReference type="NCBI Taxonomy" id="294"/>
    <lineage>
        <taxon>Bacteria</taxon>
        <taxon>Pseudomonadati</taxon>
        <taxon>Pseudomonadota</taxon>
        <taxon>Gammaproteobacteria</taxon>
        <taxon>Pseudomonadales</taxon>
        <taxon>Pseudomonadaceae</taxon>
        <taxon>Pseudomonas</taxon>
    </lineage>
</organism>
<dbReference type="NCBIfam" id="NF009361">
    <property type="entry name" value="PRK12717.1"/>
    <property type="match status" value="1"/>
</dbReference>
<protein>
    <recommendedName>
        <fullName evidence="7">Flagellin N-terminal domain-containing protein</fullName>
    </recommendedName>
</protein>
<dbReference type="Gene3D" id="1.20.1330.10">
    <property type="entry name" value="f41 fragment of flagellin, N-terminal domain"/>
    <property type="match status" value="2"/>
</dbReference>
<gene>
    <name evidence="8" type="ORF">PS833_04124</name>
</gene>
<keyword evidence="5" id="KW-0975">Bacterial flagellum</keyword>
<dbReference type="InterPro" id="IPR001492">
    <property type="entry name" value="Flagellin"/>
</dbReference>
<dbReference type="NCBIfam" id="TIGR02550">
    <property type="entry name" value="flagell_flgL"/>
    <property type="match status" value="1"/>
</dbReference>